<feature type="repeat" description="Filamin" evidence="4">
    <location>
        <begin position="829"/>
        <end position="925"/>
    </location>
</feature>
<dbReference type="InterPro" id="IPR001589">
    <property type="entry name" value="Actinin_actin-bd_CS"/>
</dbReference>
<keyword evidence="3" id="KW-0009">Actin-binding</keyword>
<keyword evidence="2" id="KW-0677">Repeat</keyword>
<dbReference type="Gene3D" id="2.60.40.10">
    <property type="entry name" value="Immunoglobulins"/>
    <property type="match status" value="7"/>
</dbReference>
<accession>A0AA35XG56</accession>
<evidence type="ECO:0000313" key="8">
    <source>
        <dbReference type="Proteomes" id="UP001174909"/>
    </source>
</evidence>
<name>A0AA35XG56_GEOBA</name>
<comment type="similarity">
    <text evidence="1">Belongs to the filamin family.</text>
</comment>
<gene>
    <name evidence="7" type="ORF">GBAR_LOCUS30629</name>
</gene>
<dbReference type="PROSITE" id="PS00019">
    <property type="entry name" value="ACTININ_1"/>
    <property type="match status" value="1"/>
</dbReference>
<dbReference type="SMART" id="SM00557">
    <property type="entry name" value="IG_FLMN"/>
    <property type="match status" value="6"/>
</dbReference>
<feature type="region of interest" description="Disordered" evidence="5">
    <location>
        <begin position="46"/>
        <end position="105"/>
    </location>
</feature>
<feature type="repeat" description="Filamin" evidence="4">
    <location>
        <begin position="666"/>
        <end position="737"/>
    </location>
</feature>
<dbReference type="InterPro" id="IPR017868">
    <property type="entry name" value="Filamin/ABP280_repeat-like"/>
</dbReference>
<dbReference type="Pfam" id="PF00630">
    <property type="entry name" value="Filamin"/>
    <property type="match status" value="6"/>
</dbReference>
<protein>
    <submittedName>
        <fullName evidence="7">Filamin-C</fullName>
    </submittedName>
</protein>
<evidence type="ECO:0000256" key="1">
    <source>
        <dbReference type="ARBA" id="ARBA00009238"/>
    </source>
</evidence>
<reference evidence="7" key="1">
    <citation type="submission" date="2023-03" db="EMBL/GenBank/DDBJ databases">
        <authorList>
            <person name="Steffen K."/>
            <person name="Cardenas P."/>
        </authorList>
    </citation>
    <scope>NUCLEOTIDE SEQUENCE</scope>
</reference>
<dbReference type="PANTHER" id="PTHR38537:SF8">
    <property type="entry name" value="FILAMIN-A"/>
    <property type="match status" value="1"/>
</dbReference>
<dbReference type="InterPro" id="IPR013783">
    <property type="entry name" value="Ig-like_fold"/>
</dbReference>
<feature type="compositionally biased region" description="Polar residues" evidence="5">
    <location>
        <begin position="83"/>
        <end position="93"/>
    </location>
</feature>
<sequence length="1316" mass="145506">MASAVWKVSNVGRPRKANRAVYERPQKPAANLHAPALRSPLILVTPDDEEDDDRNCGLRASRSTPHFVFSTETTAESRKKSTRAQNSQTSLVPPSTAFEPPSSASTSDLLHGAFVENLGDEIPSSPVMGKNWKQMQEATFTNWVNERLKGKQSSYTGPRIQDLRNDLCDGLVLIRLMEVLTKKKITGYVKQPRITVHKMVNLDLALRFIADEGIKLIGIGSHNIFEGNLGLIMGLVWTLIQKYQIRMTSTRVSTKAVMIHWLQSILPEWKISNLNTDWNDGRCLMALIGEVKPGVGHDVRALDPTKRRKNCARALAIAANHLKIPQLIAPEDLSNPHIDDLSVMTYLSYYCEPAKQRLLKWVKRMIPQMRVTSFGADWVDGRAFGALIDACFPGLVPGWHQMEPGNTKENMAQILPLVKRSLGIDADFTAVELARGQVEELKVMTFINYVRHGILLSLPNEVAVSGPGLQKAVIGKETHFEIDTTQAGPGKLFIDAYYENGLKVTFTIRERVTGVITLTYTPEMCGVMNFDILWSDTPIPRSPFSVPVSDSQMIRIVDFEHHPRAVQVNQSLELFLDTRPAGTNGRLFAKLEYKQKGVESTEAQQMSFPDGTVKLSYKPTIPGKAVLRIFWNDEELPHLAVSYVVIDNMQYRIIAKPEEKVYHTFQHANFQVRSDNGQLNALTMTANYEDMQFPIAFSSIQGNIGHASFVPTFPGCYRIEVACVEKLIEGAPFTIEVADPSRCKLVGTLPKYLKLNSPYEFRVHTGDAGQGMLEVTCPDRAISRLFDTAVHKLASGDSQGVVVTPRQMGNYVLGITFFGGHIPSSPFQVTVVDPSQCCVSGEVFNRGKAVVGKPVQFQITRMGPERELKPQVKASGPSAKYVAEVSTGDDKVYFVRFTPWEIGTHEISITYGGFDVSRSPFRMGVQGFDSDICSATGSGLQEALSGIPAQFVILAKQTGLIDDGILVVNIRNVTQPVDCRVRIRDNKNGTYQVAYLVHLPGAYLISVLAAGAHIPGSPFRLTARPGPEPDKCSMWGPALQPNALLKIGKPIDFKVSAHGAGTGALVVKAVGPGGTQARVYLAKPEDRTGIYDVKLDPVRHGKYRLSVKWSGRHIPGSPHILKVYAGADPSKCRAHGPGLEDGVVERPSTFVIETRDAGAGTLKVRLHGVKNAFKIELKPKDQMDQRTLQARYNPRKPGDYLITIKWDEKNIPGSPFRVKIEGDYREDSEDDAPKATPISPGLAPILEESDEEMMTSSEPNLKSKKKRRGRKKKSVPGMMPMIPVLVMNPYVNMEPGQMPTFRPGKSGQVPYQVAFM</sequence>
<dbReference type="GO" id="GO:0030036">
    <property type="term" value="P:actin cytoskeleton organization"/>
    <property type="evidence" value="ECO:0007669"/>
    <property type="project" value="InterPro"/>
</dbReference>
<dbReference type="EMBL" id="CASHTH010004337">
    <property type="protein sequence ID" value="CAI8056214.1"/>
    <property type="molecule type" value="Genomic_DNA"/>
</dbReference>
<evidence type="ECO:0000259" key="6">
    <source>
        <dbReference type="PROSITE" id="PS50021"/>
    </source>
</evidence>
<feature type="region of interest" description="Disordered" evidence="5">
    <location>
        <begin position="1224"/>
        <end position="1277"/>
    </location>
</feature>
<dbReference type="Proteomes" id="UP001174909">
    <property type="component" value="Unassembled WGS sequence"/>
</dbReference>
<dbReference type="SUPFAM" id="SSF81296">
    <property type="entry name" value="E set domains"/>
    <property type="match status" value="8"/>
</dbReference>
<dbReference type="Gene3D" id="1.10.418.10">
    <property type="entry name" value="Calponin-like domain"/>
    <property type="match status" value="3"/>
</dbReference>
<dbReference type="Pfam" id="PF00307">
    <property type="entry name" value="CH"/>
    <property type="match status" value="3"/>
</dbReference>
<dbReference type="InterPro" id="IPR044801">
    <property type="entry name" value="Filamin"/>
</dbReference>
<evidence type="ECO:0000256" key="5">
    <source>
        <dbReference type="SAM" id="MobiDB-lite"/>
    </source>
</evidence>
<feature type="repeat" description="Filamin" evidence="4">
    <location>
        <begin position="546"/>
        <end position="645"/>
    </location>
</feature>
<dbReference type="InterPro" id="IPR001715">
    <property type="entry name" value="CH_dom"/>
</dbReference>
<proteinExistence type="inferred from homology"/>
<dbReference type="GO" id="GO:0051015">
    <property type="term" value="F:actin filament binding"/>
    <property type="evidence" value="ECO:0007669"/>
    <property type="project" value="InterPro"/>
</dbReference>
<feature type="domain" description="Calponin-homology (CH)" evidence="6">
    <location>
        <begin position="252"/>
        <end position="355"/>
    </location>
</feature>
<dbReference type="SMART" id="SM00033">
    <property type="entry name" value="CH"/>
    <property type="match status" value="3"/>
</dbReference>
<dbReference type="FunFam" id="2.60.40.10:FF:001145">
    <property type="entry name" value="Jitterbug, isoform I"/>
    <property type="match status" value="1"/>
</dbReference>
<dbReference type="PROSITE" id="PS50194">
    <property type="entry name" value="FILAMIN_REPEAT"/>
    <property type="match status" value="8"/>
</dbReference>
<feature type="repeat" description="Filamin" evidence="4">
    <location>
        <begin position="459"/>
        <end position="548"/>
    </location>
</feature>
<comment type="caution">
    <text evidence="7">The sequence shown here is derived from an EMBL/GenBank/DDBJ whole genome shotgun (WGS) entry which is preliminary data.</text>
</comment>
<feature type="repeat" description="Filamin" evidence="4">
    <location>
        <begin position="1124"/>
        <end position="1220"/>
    </location>
</feature>
<feature type="domain" description="Calponin-homology (CH)" evidence="6">
    <location>
        <begin position="134"/>
        <end position="244"/>
    </location>
</feature>
<dbReference type="InterPro" id="IPR014756">
    <property type="entry name" value="Ig_E-set"/>
</dbReference>
<dbReference type="PANTHER" id="PTHR38537">
    <property type="entry name" value="JITTERBUG, ISOFORM N"/>
    <property type="match status" value="1"/>
</dbReference>
<evidence type="ECO:0000256" key="2">
    <source>
        <dbReference type="ARBA" id="ARBA00022737"/>
    </source>
</evidence>
<dbReference type="InterPro" id="IPR036872">
    <property type="entry name" value="CH_dom_sf"/>
</dbReference>
<dbReference type="PROSITE" id="PS00020">
    <property type="entry name" value="ACTININ_2"/>
    <property type="match status" value="1"/>
</dbReference>
<feature type="repeat" description="Filamin" evidence="4">
    <location>
        <begin position="1024"/>
        <end position="1123"/>
    </location>
</feature>
<feature type="repeat" description="Filamin" evidence="4">
    <location>
        <begin position="735"/>
        <end position="831"/>
    </location>
</feature>
<feature type="compositionally biased region" description="Basic residues" evidence="5">
    <location>
        <begin position="1262"/>
        <end position="1274"/>
    </location>
</feature>
<dbReference type="SUPFAM" id="SSF47576">
    <property type="entry name" value="Calponin-homology domain, CH-domain"/>
    <property type="match status" value="2"/>
</dbReference>
<evidence type="ECO:0000256" key="3">
    <source>
        <dbReference type="ARBA" id="ARBA00023203"/>
    </source>
</evidence>
<keyword evidence="8" id="KW-1185">Reference proteome</keyword>
<feature type="non-terminal residue" evidence="7">
    <location>
        <position position="1"/>
    </location>
</feature>
<feature type="region of interest" description="Disordered" evidence="5">
    <location>
        <begin position="16"/>
        <end position="35"/>
    </location>
</feature>
<feature type="repeat" description="Filamin" evidence="4">
    <location>
        <begin position="925"/>
        <end position="1023"/>
    </location>
</feature>
<organism evidence="7 8">
    <name type="scientific">Geodia barretti</name>
    <name type="common">Barrett's horny sponge</name>
    <dbReference type="NCBI Taxonomy" id="519541"/>
    <lineage>
        <taxon>Eukaryota</taxon>
        <taxon>Metazoa</taxon>
        <taxon>Porifera</taxon>
        <taxon>Demospongiae</taxon>
        <taxon>Heteroscleromorpha</taxon>
        <taxon>Tetractinellida</taxon>
        <taxon>Astrophorina</taxon>
        <taxon>Geodiidae</taxon>
        <taxon>Geodia</taxon>
    </lineage>
</organism>
<evidence type="ECO:0000313" key="7">
    <source>
        <dbReference type="EMBL" id="CAI8056214.1"/>
    </source>
</evidence>
<dbReference type="PROSITE" id="PS50021">
    <property type="entry name" value="CH"/>
    <property type="match status" value="2"/>
</dbReference>
<dbReference type="InterPro" id="IPR001298">
    <property type="entry name" value="Filamin/ABP280_rpt"/>
</dbReference>
<evidence type="ECO:0000256" key="4">
    <source>
        <dbReference type="PROSITE-ProRule" id="PRU00087"/>
    </source>
</evidence>